<sequence length="335" mass="36802">MSGGKQHDEIEYDSEEVEGGGGAEREEGGNRYDMKSRVSTSYLRHALKKPKYVLRGGYDVEGRYVIERVNVAEWAAVSPRVKVTVSRGRAKQRRSGGGRGEGSDSEREGGYASGSGEDGSGGGEGVFAQHSHTSAATRQLAMEERADRYPSLSRQDYAYELLAHVWNLHDHPHSHPHSHAYAYANGGEREGMHGGGGGGEDGESGGDEEEEEEEYSSDDEREEGEGGVRLSTVGAKIQLGDIRHARMLESERVREDAVRRRASKEAGGILPPIPPRPPAEGNEGGKVAPRKRQYVRRKQEEVDRAAQQALAEVDGWLPRPWSSRRPSVDRPSEYL</sequence>
<gene>
    <name evidence="2" type="ORF">PBIL07802_LOCUS9464</name>
</gene>
<feature type="region of interest" description="Disordered" evidence="1">
    <location>
        <begin position="82"/>
        <end position="141"/>
    </location>
</feature>
<feature type="region of interest" description="Disordered" evidence="1">
    <location>
        <begin position="173"/>
        <end position="335"/>
    </location>
</feature>
<dbReference type="AlphaFoldDB" id="A0A7S3D6C2"/>
<feature type="compositionally biased region" description="Basic and acidic residues" evidence="1">
    <location>
        <begin position="23"/>
        <end position="35"/>
    </location>
</feature>
<protein>
    <submittedName>
        <fullName evidence="2">Uncharacterized protein</fullName>
    </submittedName>
</protein>
<feature type="compositionally biased region" description="Basic and acidic residues" evidence="1">
    <location>
        <begin position="241"/>
        <end position="259"/>
    </location>
</feature>
<organism evidence="2">
    <name type="scientific">Palpitomonas bilix</name>
    <dbReference type="NCBI Taxonomy" id="652834"/>
    <lineage>
        <taxon>Eukaryota</taxon>
        <taxon>Eukaryota incertae sedis</taxon>
    </lineage>
</organism>
<feature type="compositionally biased region" description="Gly residues" evidence="1">
    <location>
        <begin position="111"/>
        <end position="125"/>
    </location>
</feature>
<feature type="compositionally biased region" description="Basic and acidic residues" evidence="1">
    <location>
        <begin position="326"/>
        <end position="335"/>
    </location>
</feature>
<proteinExistence type="predicted"/>
<feature type="region of interest" description="Disordered" evidence="1">
    <location>
        <begin position="1"/>
        <end position="35"/>
    </location>
</feature>
<evidence type="ECO:0000256" key="1">
    <source>
        <dbReference type="SAM" id="MobiDB-lite"/>
    </source>
</evidence>
<reference evidence="2" key="1">
    <citation type="submission" date="2021-01" db="EMBL/GenBank/DDBJ databases">
        <authorList>
            <person name="Corre E."/>
            <person name="Pelletier E."/>
            <person name="Niang G."/>
            <person name="Scheremetjew M."/>
            <person name="Finn R."/>
            <person name="Kale V."/>
            <person name="Holt S."/>
            <person name="Cochrane G."/>
            <person name="Meng A."/>
            <person name="Brown T."/>
            <person name="Cohen L."/>
        </authorList>
    </citation>
    <scope>NUCLEOTIDE SEQUENCE</scope>
    <source>
        <strain evidence="2">NIES-2562</strain>
    </source>
</reference>
<name>A0A7S3D6C2_9EUKA</name>
<evidence type="ECO:0000313" key="2">
    <source>
        <dbReference type="EMBL" id="CAE0247274.1"/>
    </source>
</evidence>
<accession>A0A7S3D6C2</accession>
<dbReference type="EMBL" id="HBIB01014680">
    <property type="protein sequence ID" value="CAE0247274.1"/>
    <property type="molecule type" value="Transcribed_RNA"/>
</dbReference>
<feature type="compositionally biased region" description="Acidic residues" evidence="1">
    <location>
        <begin position="200"/>
        <end position="225"/>
    </location>
</feature>